<name>A0A563UHS6_9SPHI</name>
<sequence>MNSQGGINKVFLLGVISRQPRLHKSVQDGAKICFTLTTREPHQQRGVSVEHTEEHVIKMPEQKVPLALELGQLVHIEGKLKTTTFTDEQLVKHYKTEVLITKLSVIK</sequence>
<comment type="caution">
    <text evidence="3">The sequence shown here is derived from an EMBL/GenBank/DDBJ whole genome shotgun (WGS) entry which is preliminary data.</text>
</comment>
<dbReference type="PROSITE" id="PS50935">
    <property type="entry name" value="SSB"/>
    <property type="match status" value="1"/>
</dbReference>
<proteinExistence type="predicted"/>
<organism evidence="3 4">
    <name type="scientific">Mucilaginibacter pallidiroseus</name>
    <dbReference type="NCBI Taxonomy" id="2599295"/>
    <lineage>
        <taxon>Bacteria</taxon>
        <taxon>Pseudomonadati</taxon>
        <taxon>Bacteroidota</taxon>
        <taxon>Sphingobacteriia</taxon>
        <taxon>Sphingobacteriales</taxon>
        <taxon>Sphingobacteriaceae</taxon>
        <taxon>Mucilaginibacter</taxon>
    </lineage>
</organism>
<dbReference type="Pfam" id="PF00436">
    <property type="entry name" value="SSB"/>
    <property type="match status" value="1"/>
</dbReference>
<gene>
    <name evidence="3" type="ORF">FPZ43_00175</name>
</gene>
<dbReference type="Proteomes" id="UP000320042">
    <property type="component" value="Unassembled WGS sequence"/>
</dbReference>
<evidence type="ECO:0000256" key="1">
    <source>
        <dbReference type="ARBA" id="ARBA00023125"/>
    </source>
</evidence>
<dbReference type="SUPFAM" id="SSF50249">
    <property type="entry name" value="Nucleic acid-binding proteins"/>
    <property type="match status" value="1"/>
</dbReference>
<dbReference type="InterPro" id="IPR012340">
    <property type="entry name" value="NA-bd_OB-fold"/>
</dbReference>
<accession>A0A563UHS6</accession>
<dbReference type="InterPro" id="IPR000424">
    <property type="entry name" value="Primosome_PriB/ssb"/>
</dbReference>
<evidence type="ECO:0000313" key="3">
    <source>
        <dbReference type="EMBL" id="TWR30934.1"/>
    </source>
</evidence>
<dbReference type="Gene3D" id="2.40.50.140">
    <property type="entry name" value="Nucleic acid-binding proteins"/>
    <property type="match status" value="1"/>
</dbReference>
<keyword evidence="1 2" id="KW-0238">DNA-binding</keyword>
<dbReference type="AlphaFoldDB" id="A0A563UHS6"/>
<protein>
    <submittedName>
        <fullName evidence="3">Single-stranded DNA-binding protein</fullName>
    </submittedName>
</protein>
<keyword evidence="4" id="KW-1185">Reference proteome</keyword>
<dbReference type="OrthoDB" id="798399at2"/>
<reference evidence="3 4" key="1">
    <citation type="submission" date="2019-07" db="EMBL/GenBank/DDBJ databases">
        <authorList>
            <person name="Kim J."/>
        </authorList>
    </citation>
    <scope>NUCLEOTIDE SEQUENCE [LARGE SCALE GENOMIC DNA]</scope>
    <source>
        <strain evidence="4">dk17</strain>
    </source>
</reference>
<evidence type="ECO:0000256" key="2">
    <source>
        <dbReference type="PROSITE-ProRule" id="PRU00252"/>
    </source>
</evidence>
<dbReference type="EMBL" id="VOEJ01000001">
    <property type="protein sequence ID" value="TWR30934.1"/>
    <property type="molecule type" value="Genomic_DNA"/>
</dbReference>
<dbReference type="GO" id="GO:0003697">
    <property type="term" value="F:single-stranded DNA binding"/>
    <property type="evidence" value="ECO:0007669"/>
    <property type="project" value="InterPro"/>
</dbReference>
<evidence type="ECO:0000313" key="4">
    <source>
        <dbReference type="Proteomes" id="UP000320042"/>
    </source>
</evidence>
<dbReference type="RefSeq" id="WP_146379830.1">
    <property type="nucleotide sequence ID" value="NZ_VOEJ01000001.1"/>
</dbReference>